<sequence>MMDHTEASWKNENVISQLRNSIDNVAEAMGQAQSNPTAQAIQRVQNTVHQADSALQNAWTKSEHAEPIQRLEEQLNYSKKQLEQLKRNK</sequence>
<keyword evidence="2" id="KW-1185">Reference proteome</keyword>
<comment type="caution">
    <text evidence="1">The sequence shown here is derived from an EMBL/GenBank/DDBJ whole genome shotgun (WGS) entry which is preliminary data.</text>
</comment>
<dbReference type="RefSeq" id="WP_041101249.1">
    <property type="nucleotide sequence ID" value="NZ_JARTHD010000064.1"/>
</dbReference>
<proteinExistence type="predicted"/>
<name>A0ABR5ARK9_BACBA</name>
<accession>A0ABR5ARK9</accession>
<organism evidence="1 2">
    <name type="scientific">Bacillus badius</name>
    <dbReference type="NCBI Taxonomy" id="1455"/>
    <lineage>
        <taxon>Bacteria</taxon>
        <taxon>Bacillati</taxon>
        <taxon>Bacillota</taxon>
        <taxon>Bacilli</taxon>
        <taxon>Bacillales</taxon>
        <taxon>Bacillaceae</taxon>
        <taxon>Pseudobacillus</taxon>
    </lineage>
</organism>
<dbReference type="EMBL" id="JXLP01000015">
    <property type="protein sequence ID" value="KIL77367.1"/>
    <property type="molecule type" value="Genomic_DNA"/>
</dbReference>
<reference evidence="1 2" key="1">
    <citation type="submission" date="2015-01" db="EMBL/GenBank/DDBJ databases">
        <title>Genome Assembly of Bacillus badius MTCC 1458.</title>
        <authorList>
            <person name="Verma A."/>
            <person name="Khatri I."/>
            <person name="Mual P."/>
            <person name="Subramanian S."/>
            <person name="Krishnamurthi S."/>
        </authorList>
    </citation>
    <scope>NUCLEOTIDE SEQUENCE [LARGE SCALE GENOMIC DNA]</scope>
    <source>
        <strain evidence="1 2">MTCC 1458</strain>
    </source>
</reference>
<gene>
    <name evidence="1" type="ORF">SD77_1610</name>
</gene>
<evidence type="ECO:0000313" key="2">
    <source>
        <dbReference type="Proteomes" id="UP000031982"/>
    </source>
</evidence>
<dbReference type="Proteomes" id="UP000031982">
    <property type="component" value="Unassembled WGS sequence"/>
</dbReference>
<evidence type="ECO:0000313" key="1">
    <source>
        <dbReference type="EMBL" id="KIL77367.1"/>
    </source>
</evidence>
<protein>
    <submittedName>
        <fullName evidence="1">Uncharacterized protein</fullName>
    </submittedName>
</protein>